<reference evidence="3 4" key="1">
    <citation type="journal article" date="2013" name="MBio">
        <title>Genome sequencing of the plant pathogen Taphrina deformans, the causal agent of peach leaf curl.</title>
        <authorList>
            <person name="Cisse O.H."/>
            <person name="Almeida J.M.G.C.F."/>
            <person name="Fonseca A."/>
            <person name="Kumar A.A."/>
            <person name="Salojaervi J."/>
            <person name="Overmyer K."/>
            <person name="Hauser P.M."/>
            <person name="Pagni M."/>
        </authorList>
    </citation>
    <scope>NUCLEOTIDE SEQUENCE [LARGE SCALE GENOMIC DNA]</scope>
    <source>
        <strain evidence="4">PYCC 5710 / ATCC 11124 / CBS 356.35 / IMI 108563 / JCM 9778 / NBRC 8474</strain>
    </source>
</reference>
<feature type="chain" id="PRO_5004373193" description="Methyltransferase FkbM domain-containing protein" evidence="2">
    <location>
        <begin position="23"/>
        <end position="473"/>
    </location>
</feature>
<feature type="signal peptide" evidence="2">
    <location>
        <begin position="1"/>
        <end position="22"/>
    </location>
</feature>
<evidence type="ECO:0000313" key="3">
    <source>
        <dbReference type="EMBL" id="CCG81463.1"/>
    </source>
</evidence>
<feature type="region of interest" description="Disordered" evidence="1">
    <location>
        <begin position="42"/>
        <end position="63"/>
    </location>
</feature>
<dbReference type="VEuPathDB" id="FungiDB:TAPDE_001292"/>
<comment type="caution">
    <text evidence="3">The sequence shown here is derived from an EMBL/GenBank/DDBJ whole genome shotgun (WGS) entry which is preliminary data.</text>
</comment>
<dbReference type="EMBL" id="CAHR02000041">
    <property type="protein sequence ID" value="CCG81463.1"/>
    <property type="molecule type" value="Genomic_DNA"/>
</dbReference>
<name>R4XAW4_TAPDE</name>
<gene>
    <name evidence="3" type="ORF">TAPDE_001292</name>
</gene>
<keyword evidence="4" id="KW-1185">Reference proteome</keyword>
<evidence type="ECO:0000256" key="2">
    <source>
        <dbReference type="SAM" id="SignalP"/>
    </source>
</evidence>
<accession>R4XAW4</accession>
<keyword evidence="2" id="KW-0732">Signal</keyword>
<proteinExistence type="predicted"/>
<dbReference type="OrthoDB" id="9981477at2759"/>
<protein>
    <recommendedName>
        <fullName evidence="5">Methyltransferase FkbM domain-containing protein</fullName>
    </recommendedName>
</protein>
<evidence type="ECO:0000256" key="1">
    <source>
        <dbReference type="SAM" id="MobiDB-lite"/>
    </source>
</evidence>
<sequence>MSRRWMLLGVLSLVAIVTLITFRRNEFSDTFSDAVGELRSSLKEKAEGAKEPESPTPAPADRIVPVKAGVDDPISPGAPPPVQQPARDQGRFCKWHFSHYESSSHEIYWFSLVEEAQNHICQTVAEQRNALASKEIMRRIIELRSLDKSYKFLMYDSMLPTSDRDPADSYMSRMHYSRVCYDESIQDFVPATGVGVQLIEPLWGMLRDPFDIWCQGSRLVGLKTHSDISGQSKEHIMPQGYAPYYYSTSTDADPNAIGAKWRMQGIPPWHSTFAPEKHLELGTVYTKPRNIHLDLGSSYFAGWTKLAGGERNSAASGQWFYDHYHARGQKFDKFIAVEVEVLNDKIAYAQVPPDLVGIYQLINVGLTVNKSDALDTLDMIRRVVAPNDFFVFKLDIDAAPIEMPIIEALLADDPEAGGVSGLIDELMFEHHVDYAPMNHPWAVPGQKLNGTLASSYNVFRDLRRKGIRAHSWP</sequence>
<dbReference type="AlphaFoldDB" id="R4XAW4"/>
<evidence type="ECO:0008006" key="5">
    <source>
        <dbReference type="Google" id="ProtNLM"/>
    </source>
</evidence>
<dbReference type="Proteomes" id="UP000013776">
    <property type="component" value="Unassembled WGS sequence"/>
</dbReference>
<organism evidence="3 4">
    <name type="scientific">Taphrina deformans (strain PYCC 5710 / ATCC 11124 / CBS 356.35 / IMI 108563 / JCM 9778 / NBRC 8474)</name>
    <name type="common">Peach leaf curl fungus</name>
    <name type="synonym">Lalaria deformans</name>
    <dbReference type="NCBI Taxonomy" id="1097556"/>
    <lineage>
        <taxon>Eukaryota</taxon>
        <taxon>Fungi</taxon>
        <taxon>Dikarya</taxon>
        <taxon>Ascomycota</taxon>
        <taxon>Taphrinomycotina</taxon>
        <taxon>Taphrinomycetes</taxon>
        <taxon>Taphrinales</taxon>
        <taxon>Taphrinaceae</taxon>
        <taxon>Taphrina</taxon>
    </lineage>
</organism>
<evidence type="ECO:0000313" key="4">
    <source>
        <dbReference type="Proteomes" id="UP000013776"/>
    </source>
</evidence>
<dbReference type="eggNOG" id="ENOG502S980">
    <property type="taxonomic scope" value="Eukaryota"/>
</dbReference>
<feature type="compositionally biased region" description="Basic and acidic residues" evidence="1">
    <location>
        <begin position="42"/>
        <end position="53"/>
    </location>
</feature>